<evidence type="ECO:0000313" key="2">
    <source>
        <dbReference type="EMBL" id="RBP53401.1"/>
    </source>
</evidence>
<dbReference type="Pfam" id="PF12705">
    <property type="entry name" value="PDDEXK_1"/>
    <property type="match status" value="1"/>
</dbReference>
<dbReference type="InParanoid" id="A0A395JP19"/>
<sequence>MDDNWLSKLDKTTVIVAPTRSLVTSLNERLARQHLADGRSVWEAPSILVWNDYLRALWQTNRKQLASTQGALSLISAQQSLLVWTQIIEQSRRDEQALTLLNVQQTARAVQRSWRLMHDWNVAPESIAQDHVADTEQFLVWLDDYQQKLQKRGLIDESMLVAALHQIDCDIPYSQMIWVSYDLITDAQKAHLEQAKIQGISVDYQRPTKSCRTQDFLQFPTVQNEILSALKTARHRLESSPDSHVSIVVPDLQHRQAAVEELARSVFYPDLSPLQVQQNSNIYRFSLGLTLHEWPAIETALSLLTLIKNRVSVTDLSYLLRNQFVGLCVMHREECRVFERWLKRQRFHQVMFDHLPDLYAQCKAALSVHQRPQADLLEAQLRDLVAQRQLIQGALAEKKQTLGYAALEFGAWTAEFSNWLRSWGWQTSTLDQTMNSVQYQLHQRWIALLEEFAGLATVQHRAGLSRALELIQQMARNTVFLPKSAASPIVISGVLEAVGHEVDLCIVTGMHQDYPPAPKADAFIPARLLADSGHPSGGTRNGSQHAFQVLDHLLECADERIVSFARSADQDSDIEMGPAARFRDAMFVAKAAPLSIEGDSPVAQSEVELEPFVDVQGLPWRAALSPKGGSRIFENQSQCAFKAYATHQLQCQSQDDAEFGLDNLDRGNVVHHLLDKLWAQLQTQRTLNQMPVDERARLVASLIEQVLENNELELNAEKLQLLRLETPRLLRLLVEWLALESARPEPFSVVEREQPRRGNIGGIAFDYIIDRVDLTDAGRSVIIDYKTGNVNRNDWLEDRLRSPQMPLYVLALDAEKEKQTSGIAFASVRQGDHKFVELSETGIFREAKKPQNDLQQKWQERRSVWPQLLTQLAADFLAGQASVNPIDEQVCNYCDLHAICRVSQLRIAAGKLLGDADD</sequence>
<comment type="caution">
    <text evidence="2">The sequence shown here is derived from an EMBL/GenBank/DDBJ whole genome shotgun (WGS) entry which is preliminary data.</text>
</comment>
<dbReference type="AlphaFoldDB" id="A0A395JP19"/>
<protein>
    <submittedName>
        <fullName evidence="2">Putative DNA repair protein</fullName>
    </submittedName>
</protein>
<name>A0A395JP19_9GAMM</name>
<feature type="domain" description="PD-(D/E)XK endonuclease-like" evidence="1">
    <location>
        <begin position="637"/>
        <end position="901"/>
    </location>
</feature>
<dbReference type="OrthoDB" id="9761147at2"/>
<evidence type="ECO:0000259" key="1">
    <source>
        <dbReference type="Pfam" id="PF12705"/>
    </source>
</evidence>
<dbReference type="EMBL" id="QNRT01000001">
    <property type="protein sequence ID" value="RBP53401.1"/>
    <property type="molecule type" value="Genomic_DNA"/>
</dbReference>
<proteinExistence type="predicted"/>
<dbReference type="SUPFAM" id="SSF52540">
    <property type="entry name" value="P-loop containing nucleoside triphosphate hydrolases"/>
    <property type="match status" value="1"/>
</dbReference>
<gene>
    <name evidence="2" type="ORF">DFR28_101787</name>
</gene>
<dbReference type="InterPro" id="IPR011604">
    <property type="entry name" value="PDDEXK-like_dom_sf"/>
</dbReference>
<keyword evidence="3" id="KW-1185">Reference proteome</keyword>
<dbReference type="Proteomes" id="UP000253083">
    <property type="component" value="Unassembled WGS sequence"/>
</dbReference>
<dbReference type="NCBIfam" id="TIGR03623">
    <property type="entry name" value="probable DNA repair protein"/>
    <property type="match status" value="1"/>
</dbReference>
<accession>A0A395JP19</accession>
<dbReference type="Gene3D" id="3.90.320.10">
    <property type="match status" value="1"/>
</dbReference>
<dbReference type="InterPro" id="IPR019925">
    <property type="entry name" value="DNA_repair_protein_predicted"/>
</dbReference>
<dbReference type="InterPro" id="IPR027417">
    <property type="entry name" value="P-loop_NTPase"/>
</dbReference>
<dbReference type="RefSeq" id="WP_113952972.1">
    <property type="nucleotide sequence ID" value="NZ_QNRT01000001.1"/>
</dbReference>
<reference evidence="2 3" key="1">
    <citation type="submission" date="2018-06" db="EMBL/GenBank/DDBJ databases">
        <title>Genomic Encyclopedia of Type Strains, Phase IV (KMG-IV): sequencing the most valuable type-strain genomes for metagenomic binning, comparative biology and taxonomic classification.</title>
        <authorList>
            <person name="Goeker M."/>
        </authorList>
    </citation>
    <scope>NUCLEOTIDE SEQUENCE [LARGE SCALE GENOMIC DNA]</scope>
    <source>
        <strain evidence="2 3">DSM 24032</strain>
    </source>
</reference>
<dbReference type="InterPro" id="IPR038726">
    <property type="entry name" value="PDDEXK_AddAB-type"/>
</dbReference>
<evidence type="ECO:0000313" key="3">
    <source>
        <dbReference type="Proteomes" id="UP000253083"/>
    </source>
</evidence>
<organism evidence="2 3">
    <name type="scientific">Arenicella xantha</name>
    <dbReference type="NCBI Taxonomy" id="644221"/>
    <lineage>
        <taxon>Bacteria</taxon>
        <taxon>Pseudomonadati</taxon>
        <taxon>Pseudomonadota</taxon>
        <taxon>Gammaproteobacteria</taxon>
        <taxon>Arenicellales</taxon>
        <taxon>Arenicellaceae</taxon>
        <taxon>Arenicella</taxon>
    </lineage>
</organism>